<dbReference type="GO" id="GO:0003677">
    <property type="term" value="F:DNA binding"/>
    <property type="evidence" value="ECO:0007669"/>
    <property type="project" value="UniProtKB-KW"/>
</dbReference>
<dbReference type="Gene3D" id="1.10.260.40">
    <property type="entry name" value="lambda repressor-like DNA-binding domains"/>
    <property type="match status" value="1"/>
</dbReference>
<dbReference type="PROSITE" id="PS50943">
    <property type="entry name" value="HTH_CROC1"/>
    <property type="match status" value="1"/>
</dbReference>
<dbReference type="HOGENOM" id="CLU_533901_0_0_6"/>
<gene>
    <name evidence="4" type="ORF">YC6258_02415</name>
</gene>
<dbReference type="PANTHER" id="PTHR46797">
    <property type="entry name" value="HTH-TYPE TRANSCRIPTIONAL REGULATOR"/>
    <property type="match status" value="1"/>
</dbReference>
<organism evidence="4 5">
    <name type="scientific">Gynuella sunshinyii YC6258</name>
    <dbReference type="NCBI Taxonomy" id="1445510"/>
    <lineage>
        <taxon>Bacteria</taxon>
        <taxon>Pseudomonadati</taxon>
        <taxon>Pseudomonadota</taxon>
        <taxon>Gammaproteobacteria</taxon>
        <taxon>Oceanospirillales</taxon>
        <taxon>Saccharospirillaceae</taxon>
        <taxon>Gynuella</taxon>
    </lineage>
</organism>
<dbReference type="AlphaFoldDB" id="A0A0C5VM71"/>
<evidence type="ECO:0000313" key="5">
    <source>
        <dbReference type="Proteomes" id="UP000032266"/>
    </source>
</evidence>
<feature type="domain" description="HTH cro/C1-type" evidence="3">
    <location>
        <begin position="16"/>
        <end position="70"/>
    </location>
</feature>
<dbReference type="Pfam" id="PF06114">
    <property type="entry name" value="Peptidase_M78"/>
    <property type="match status" value="1"/>
</dbReference>
<reference evidence="4 5" key="1">
    <citation type="submission" date="2014-01" db="EMBL/GenBank/DDBJ databases">
        <title>Full genme sequencing of cellulolytic bacterium Gynuella sunshinyii YC6258T gen. nov., sp. nov.</title>
        <authorList>
            <person name="Khan H."/>
            <person name="Chung E.J."/>
            <person name="Chung Y.R."/>
        </authorList>
    </citation>
    <scope>NUCLEOTIDE SEQUENCE [LARGE SCALE GENOMIC DNA]</scope>
    <source>
        <strain evidence="4 5">YC6258</strain>
    </source>
</reference>
<dbReference type="InterPro" id="IPR050807">
    <property type="entry name" value="TransReg_Diox_bact_type"/>
</dbReference>
<accession>A0A0C5VM71</accession>
<dbReference type="SMART" id="SM00530">
    <property type="entry name" value="HTH_XRE"/>
    <property type="match status" value="1"/>
</dbReference>
<evidence type="ECO:0000259" key="3">
    <source>
        <dbReference type="PROSITE" id="PS50943"/>
    </source>
</evidence>
<dbReference type="Proteomes" id="UP000032266">
    <property type="component" value="Chromosome"/>
</dbReference>
<dbReference type="RefSeq" id="WP_044616977.1">
    <property type="nucleotide sequence ID" value="NZ_CP007142.1"/>
</dbReference>
<dbReference type="SUPFAM" id="SSF47413">
    <property type="entry name" value="lambda repressor-like DNA-binding domains"/>
    <property type="match status" value="1"/>
</dbReference>
<dbReference type="EMBL" id="CP007142">
    <property type="protein sequence ID" value="AJQ94453.1"/>
    <property type="molecule type" value="Genomic_DNA"/>
</dbReference>
<dbReference type="CDD" id="cd00093">
    <property type="entry name" value="HTH_XRE"/>
    <property type="match status" value="1"/>
</dbReference>
<dbReference type="KEGG" id="gsn:YC6258_02415"/>
<evidence type="ECO:0000256" key="2">
    <source>
        <dbReference type="ARBA" id="ARBA00023125"/>
    </source>
</evidence>
<name>A0A0C5VM71_9GAMM</name>
<dbReference type="GO" id="GO:0003700">
    <property type="term" value="F:DNA-binding transcription factor activity"/>
    <property type="evidence" value="ECO:0007669"/>
    <property type="project" value="TreeGrafter"/>
</dbReference>
<evidence type="ECO:0000256" key="1">
    <source>
        <dbReference type="ARBA" id="ARBA00007227"/>
    </source>
</evidence>
<dbReference type="InterPro" id="IPR001387">
    <property type="entry name" value="Cro/C1-type_HTH"/>
</dbReference>
<dbReference type="PANTHER" id="PTHR46797:SF1">
    <property type="entry name" value="METHYLPHOSPHONATE SYNTHASE"/>
    <property type="match status" value="1"/>
</dbReference>
<dbReference type="OrthoDB" id="137988at2"/>
<sequence>MEINSESLRFILGIKVKQFRQQKNLSLKELGEKTGMSVSYLSEIEKGKKYPKPEKIIQLAQGLGQSFDDLVSLHLEDENNPVSALLNSPVFQEFPLHQFGITLTDVFDLVTNTPSKAGAFVRTLLEIGRNYDMQVEHFLLASLRSYQKMHQNYFEEIEAFAVQFRKEYAEQIASGVNCEVFEEVLQQRMGVAVEYEDLSHRPGLESLRSIWIDGPNEKVVINTNLNESQRMFILAREIGYRYIDLKDRPNTSSWMKVESFDQVYNNFKVSYFAGAVILPEEALIRDMTAFFQQEAWSSELLIEIMGRYNATPEMFLHRISQLLPHHFGMQRLHYLRLQNEVDSEKYHLTKELNTTTIFVPRGIGGNEHHCRRWIAISLMKQLAEAQKSGDNPALLVASQRSRFMASGEEFFNIAVARPLSLLDGMNSGMTLGFQIDKNFQSKVAFWNDPDVPQMRVNETCERCPLTDAECEHRIAPPRILMERLSQQQREDNLKTFLKEKMG</sequence>
<dbReference type="GO" id="GO:0005829">
    <property type="term" value="C:cytosol"/>
    <property type="evidence" value="ECO:0007669"/>
    <property type="project" value="TreeGrafter"/>
</dbReference>
<keyword evidence="2" id="KW-0238">DNA-binding</keyword>
<protein>
    <submittedName>
        <fullName evidence="4">Putative transcriptional regulator</fullName>
    </submittedName>
</protein>
<dbReference type="Pfam" id="PF01381">
    <property type="entry name" value="HTH_3"/>
    <property type="match status" value="1"/>
</dbReference>
<proteinExistence type="inferred from homology"/>
<comment type="similarity">
    <text evidence="1">Belongs to the short-chain fatty acyl-CoA assimilation regulator (ScfR) family.</text>
</comment>
<dbReference type="STRING" id="1445510.YC6258_02415"/>
<dbReference type="InterPro" id="IPR010982">
    <property type="entry name" value="Lambda_DNA-bd_dom_sf"/>
</dbReference>
<keyword evidence="5" id="KW-1185">Reference proteome</keyword>
<dbReference type="InterPro" id="IPR010359">
    <property type="entry name" value="IrrE_HExxH"/>
</dbReference>
<evidence type="ECO:0000313" key="4">
    <source>
        <dbReference type="EMBL" id="AJQ94453.1"/>
    </source>
</evidence>